<proteinExistence type="predicted"/>
<dbReference type="AlphaFoldDB" id="A0AAN8RFD1"/>
<reference evidence="1 2" key="1">
    <citation type="submission" date="2021-04" db="EMBL/GenBank/DDBJ databases">
        <authorList>
            <person name="De Guttry C."/>
            <person name="Zahm M."/>
            <person name="Klopp C."/>
            <person name="Cabau C."/>
            <person name="Louis A."/>
            <person name="Berthelot C."/>
            <person name="Parey E."/>
            <person name="Roest Crollius H."/>
            <person name="Montfort J."/>
            <person name="Robinson-Rechavi M."/>
            <person name="Bucao C."/>
            <person name="Bouchez O."/>
            <person name="Gislard M."/>
            <person name="Lluch J."/>
            <person name="Milhes M."/>
            <person name="Lampietro C."/>
            <person name="Lopez Roques C."/>
            <person name="Donnadieu C."/>
            <person name="Braasch I."/>
            <person name="Desvignes T."/>
            <person name="Postlethwait J."/>
            <person name="Bobe J."/>
            <person name="Wedekind C."/>
            <person name="Guiguen Y."/>
        </authorList>
    </citation>
    <scope>NUCLEOTIDE SEQUENCE [LARGE SCALE GENOMIC DNA]</scope>
    <source>
        <strain evidence="1">Cs_M1</strain>
        <tissue evidence="1">Blood</tissue>
    </source>
</reference>
<keyword evidence="2" id="KW-1185">Reference proteome</keyword>
<accession>A0AAN8RFD1</accession>
<dbReference type="Proteomes" id="UP001356427">
    <property type="component" value="Unassembled WGS sequence"/>
</dbReference>
<evidence type="ECO:0000313" key="2">
    <source>
        <dbReference type="Proteomes" id="UP001356427"/>
    </source>
</evidence>
<organism evidence="1 2">
    <name type="scientific">Coregonus suidteri</name>
    <dbReference type="NCBI Taxonomy" id="861788"/>
    <lineage>
        <taxon>Eukaryota</taxon>
        <taxon>Metazoa</taxon>
        <taxon>Chordata</taxon>
        <taxon>Craniata</taxon>
        <taxon>Vertebrata</taxon>
        <taxon>Euteleostomi</taxon>
        <taxon>Actinopterygii</taxon>
        <taxon>Neopterygii</taxon>
        <taxon>Teleostei</taxon>
        <taxon>Protacanthopterygii</taxon>
        <taxon>Salmoniformes</taxon>
        <taxon>Salmonidae</taxon>
        <taxon>Coregoninae</taxon>
        <taxon>Coregonus</taxon>
    </lineage>
</organism>
<dbReference type="EMBL" id="JAGTTL010000003">
    <property type="protein sequence ID" value="KAK6325432.1"/>
    <property type="molecule type" value="Genomic_DNA"/>
</dbReference>
<name>A0AAN8RFD1_9TELE</name>
<comment type="caution">
    <text evidence="1">The sequence shown here is derived from an EMBL/GenBank/DDBJ whole genome shotgun (WGS) entry which is preliminary data.</text>
</comment>
<gene>
    <name evidence="1" type="ORF">J4Q44_G00047740</name>
</gene>
<sequence length="96" mass="11080">MAFLDKARTRYDLYHKVGGEVLLKPDKSTVPGSIISILWKHGKNKVGRVGQGFWSGHLCCLQRPHNPGPDYWRAENQWIDENRQWSLFCGVQRQTA</sequence>
<evidence type="ECO:0000313" key="1">
    <source>
        <dbReference type="EMBL" id="KAK6325432.1"/>
    </source>
</evidence>
<protein>
    <submittedName>
        <fullName evidence="1">Uncharacterized protein</fullName>
    </submittedName>
</protein>